<feature type="region of interest" description="Disordered" evidence="1">
    <location>
        <begin position="40"/>
        <end position="75"/>
    </location>
</feature>
<feature type="compositionally biased region" description="Basic residues" evidence="1">
    <location>
        <begin position="44"/>
        <end position="53"/>
    </location>
</feature>
<dbReference type="Proteomes" id="UP000030108">
    <property type="component" value="Unassembled WGS sequence"/>
</dbReference>
<name>A0A0A1ULA9_9AGAM</name>
<evidence type="ECO:0000256" key="1">
    <source>
        <dbReference type="SAM" id="MobiDB-lite"/>
    </source>
</evidence>
<dbReference type="EMBL" id="JATN01000321">
    <property type="protein sequence ID" value="EUC59166.1"/>
    <property type="molecule type" value="Genomic_DNA"/>
</dbReference>
<evidence type="ECO:0000313" key="2">
    <source>
        <dbReference type="EMBL" id="EUC59166.1"/>
    </source>
</evidence>
<sequence length="116" mass="13811">MKNKTGVVAEPKPTTLPTMRPWPTPIWNARTRRLTMKWVSSSFSRRKRKKRRMRMEDTRFGTNPNPKRVARRKAKVLPKARPLKTTQLFWEESLNGPNLRQLRLSNNKVLHYQLAF</sequence>
<protein>
    <submittedName>
        <fullName evidence="2">Uncharacterized protein</fullName>
    </submittedName>
</protein>
<reference evidence="3" key="1">
    <citation type="journal article" date="2014" name="Genome Announc.">
        <title>Draft genome sequence of the plant-pathogenic soil fungus Rhizoctonia solani anastomosis group 3 strain Rhs1AP.</title>
        <authorList>
            <person name="Cubeta M.A."/>
            <person name="Thomas E."/>
            <person name="Dean R.A."/>
            <person name="Jabaji S."/>
            <person name="Neate S.M."/>
            <person name="Tavantzis S."/>
            <person name="Toda T."/>
            <person name="Vilgalys R."/>
            <person name="Bharathan N."/>
            <person name="Fedorova-Abrams N."/>
            <person name="Pakala S.B."/>
            <person name="Pakala S.M."/>
            <person name="Zafar N."/>
            <person name="Joardar V."/>
            <person name="Losada L."/>
            <person name="Nierman W.C."/>
        </authorList>
    </citation>
    <scope>NUCLEOTIDE SEQUENCE [LARGE SCALE GENOMIC DNA]</scope>
    <source>
        <strain evidence="3">AG-3</strain>
    </source>
</reference>
<comment type="caution">
    <text evidence="2">The sequence shown here is derived from an EMBL/GenBank/DDBJ whole genome shotgun (WGS) entry which is preliminary data.</text>
</comment>
<proteinExistence type="predicted"/>
<dbReference type="AlphaFoldDB" id="A0A0A1ULA9"/>
<gene>
    <name evidence="2" type="ORF">RSOL_299280</name>
</gene>
<organism evidence="2 3">
    <name type="scientific">Rhizoctonia solani AG-3 Rhs1AP</name>
    <dbReference type="NCBI Taxonomy" id="1086054"/>
    <lineage>
        <taxon>Eukaryota</taxon>
        <taxon>Fungi</taxon>
        <taxon>Dikarya</taxon>
        <taxon>Basidiomycota</taxon>
        <taxon>Agaricomycotina</taxon>
        <taxon>Agaricomycetes</taxon>
        <taxon>Cantharellales</taxon>
        <taxon>Ceratobasidiaceae</taxon>
        <taxon>Rhizoctonia</taxon>
    </lineage>
</organism>
<accession>A0A0A1ULA9</accession>
<feature type="region of interest" description="Disordered" evidence="1">
    <location>
        <begin position="1"/>
        <end position="24"/>
    </location>
</feature>
<evidence type="ECO:0000313" key="3">
    <source>
        <dbReference type="Proteomes" id="UP000030108"/>
    </source>
</evidence>